<gene>
    <name evidence="6" type="ORF">BaRGS_00031830</name>
</gene>
<evidence type="ECO:0000313" key="6">
    <source>
        <dbReference type="EMBL" id="KAK7476971.1"/>
    </source>
</evidence>
<comment type="subcellular location">
    <subcellularLocation>
        <location evidence="1">Secreted</location>
    </subcellularLocation>
</comment>
<sequence>MSRIILFTLLLQATSAGEYVRGRRSDDNGPLELVVNGLSEKLTQLTAQVQAMDTKLTSKNQAQDAALVSQEAEINSLKGRLDTVEQPVAFTAKFGVQDIHGLGNDQTLKFDNVMYNAGGGYDPVSGHFTAPSSGTYAFFLMTMRHDNGDTVSLALMKGSTYLGTAYACCSQDATTTEAVTVHLNKGESVHVQMHGGTMLFGGPHTTFAGMKISPK</sequence>
<dbReference type="InterPro" id="IPR050822">
    <property type="entry name" value="Cerebellin_Synaptic_Org"/>
</dbReference>
<evidence type="ECO:0000256" key="3">
    <source>
        <dbReference type="ARBA" id="ARBA00022729"/>
    </source>
</evidence>
<dbReference type="AlphaFoldDB" id="A0ABD0JQG6"/>
<keyword evidence="3 4" id="KW-0732">Signal</keyword>
<comment type="caution">
    <text evidence="6">The sequence shown here is derived from an EMBL/GenBank/DDBJ whole genome shotgun (WGS) entry which is preliminary data.</text>
</comment>
<keyword evidence="2" id="KW-0964">Secreted</keyword>
<accession>A0ABD0JQG6</accession>
<feature type="domain" description="C1q" evidence="5">
    <location>
        <begin position="83"/>
        <end position="215"/>
    </location>
</feature>
<dbReference type="EMBL" id="JACVVK020000361">
    <property type="protein sequence ID" value="KAK7476971.1"/>
    <property type="molecule type" value="Genomic_DNA"/>
</dbReference>
<proteinExistence type="predicted"/>
<feature type="chain" id="PRO_5044876678" description="C1q domain-containing protein" evidence="4">
    <location>
        <begin position="17"/>
        <end position="215"/>
    </location>
</feature>
<keyword evidence="7" id="KW-1185">Reference proteome</keyword>
<evidence type="ECO:0000259" key="5">
    <source>
        <dbReference type="PROSITE" id="PS50871"/>
    </source>
</evidence>
<evidence type="ECO:0000313" key="7">
    <source>
        <dbReference type="Proteomes" id="UP001519460"/>
    </source>
</evidence>
<name>A0ABD0JQG6_9CAEN</name>
<protein>
    <recommendedName>
        <fullName evidence="5">C1q domain-containing protein</fullName>
    </recommendedName>
</protein>
<evidence type="ECO:0000256" key="2">
    <source>
        <dbReference type="ARBA" id="ARBA00022525"/>
    </source>
</evidence>
<dbReference type="SUPFAM" id="SSF49842">
    <property type="entry name" value="TNF-like"/>
    <property type="match status" value="1"/>
</dbReference>
<organism evidence="6 7">
    <name type="scientific">Batillaria attramentaria</name>
    <dbReference type="NCBI Taxonomy" id="370345"/>
    <lineage>
        <taxon>Eukaryota</taxon>
        <taxon>Metazoa</taxon>
        <taxon>Spiralia</taxon>
        <taxon>Lophotrochozoa</taxon>
        <taxon>Mollusca</taxon>
        <taxon>Gastropoda</taxon>
        <taxon>Caenogastropoda</taxon>
        <taxon>Sorbeoconcha</taxon>
        <taxon>Cerithioidea</taxon>
        <taxon>Batillariidae</taxon>
        <taxon>Batillaria</taxon>
    </lineage>
</organism>
<dbReference type="PANTHER" id="PTHR22923">
    <property type="entry name" value="CEREBELLIN-RELATED"/>
    <property type="match status" value="1"/>
</dbReference>
<evidence type="ECO:0000256" key="1">
    <source>
        <dbReference type="ARBA" id="ARBA00004613"/>
    </source>
</evidence>
<dbReference type="InterPro" id="IPR001073">
    <property type="entry name" value="C1q_dom"/>
</dbReference>
<dbReference type="Proteomes" id="UP001519460">
    <property type="component" value="Unassembled WGS sequence"/>
</dbReference>
<dbReference type="PRINTS" id="PR00007">
    <property type="entry name" value="COMPLEMNTC1Q"/>
</dbReference>
<feature type="signal peptide" evidence="4">
    <location>
        <begin position="1"/>
        <end position="16"/>
    </location>
</feature>
<reference evidence="6 7" key="1">
    <citation type="journal article" date="2023" name="Sci. Data">
        <title>Genome assembly of the Korean intertidal mud-creeper Batillaria attramentaria.</title>
        <authorList>
            <person name="Patra A.K."/>
            <person name="Ho P.T."/>
            <person name="Jun S."/>
            <person name="Lee S.J."/>
            <person name="Kim Y."/>
            <person name="Won Y.J."/>
        </authorList>
    </citation>
    <scope>NUCLEOTIDE SEQUENCE [LARGE SCALE GENOMIC DNA]</scope>
    <source>
        <strain evidence="6">Wonlab-2016</strain>
    </source>
</reference>
<evidence type="ECO:0000256" key="4">
    <source>
        <dbReference type="SAM" id="SignalP"/>
    </source>
</evidence>
<dbReference type="PROSITE" id="PS50871">
    <property type="entry name" value="C1Q"/>
    <property type="match status" value="1"/>
</dbReference>
<dbReference type="PANTHER" id="PTHR22923:SF116">
    <property type="entry name" value="C1Q DOMAIN-CONTAINING PROTEIN"/>
    <property type="match status" value="1"/>
</dbReference>
<dbReference type="SMART" id="SM00110">
    <property type="entry name" value="C1Q"/>
    <property type="match status" value="1"/>
</dbReference>
<dbReference type="Gene3D" id="2.60.120.40">
    <property type="match status" value="1"/>
</dbReference>
<dbReference type="InterPro" id="IPR008983">
    <property type="entry name" value="Tumour_necrosis_fac-like_dom"/>
</dbReference>
<dbReference type="Pfam" id="PF00386">
    <property type="entry name" value="C1q"/>
    <property type="match status" value="1"/>
</dbReference>
<dbReference type="GO" id="GO:0005576">
    <property type="term" value="C:extracellular region"/>
    <property type="evidence" value="ECO:0007669"/>
    <property type="project" value="UniProtKB-SubCell"/>
</dbReference>